<dbReference type="AlphaFoldDB" id="C8V5Y2"/>
<dbReference type="Proteomes" id="UP000000560">
    <property type="component" value="Chromosome II"/>
</dbReference>
<dbReference type="GeneID" id="74897009"/>
<protein>
    <submittedName>
        <fullName evidence="2">Uncharacterized protein</fullName>
    </submittedName>
</protein>
<feature type="region of interest" description="Disordered" evidence="1">
    <location>
        <begin position="1"/>
        <end position="33"/>
    </location>
</feature>
<dbReference type="EMBL" id="BN001302">
    <property type="protein sequence ID" value="CBF74991.1"/>
    <property type="molecule type" value="Genomic_DNA"/>
</dbReference>
<evidence type="ECO:0000313" key="3">
    <source>
        <dbReference type="Proteomes" id="UP000000560"/>
    </source>
</evidence>
<reference evidence="3" key="2">
    <citation type="journal article" date="2009" name="Fungal Genet. Biol.">
        <title>The 2008 update of the Aspergillus nidulans genome annotation: a community effort.</title>
        <authorList>
            <person name="Wortman J.R."/>
            <person name="Gilsenan J.M."/>
            <person name="Joardar V."/>
            <person name="Deegan J."/>
            <person name="Clutterbuck J."/>
            <person name="Andersen M.R."/>
            <person name="Archer D."/>
            <person name="Bencina M."/>
            <person name="Braus G."/>
            <person name="Coutinho P."/>
            <person name="von Dohren H."/>
            <person name="Doonan J."/>
            <person name="Driessen A.J."/>
            <person name="Durek P."/>
            <person name="Espeso E."/>
            <person name="Fekete E."/>
            <person name="Flipphi M."/>
            <person name="Estrada C.G."/>
            <person name="Geysens S."/>
            <person name="Goldman G."/>
            <person name="de Groot P.W."/>
            <person name="Hansen K."/>
            <person name="Harris S.D."/>
            <person name="Heinekamp T."/>
            <person name="Helmstaedt K."/>
            <person name="Henrissat B."/>
            <person name="Hofmann G."/>
            <person name="Homan T."/>
            <person name="Horio T."/>
            <person name="Horiuchi H."/>
            <person name="James S."/>
            <person name="Jones M."/>
            <person name="Karaffa L."/>
            <person name="Karanyi Z."/>
            <person name="Kato M."/>
            <person name="Keller N."/>
            <person name="Kelly D.E."/>
            <person name="Kiel J.A."/>
            <person name="Kim J.M."/>
            <person name="van der Klei I.J."/>
            <person name="Klis F.M."/>
            <person name="Kovalchuk A."/>
            <person name="Krasevec N."/>
            <person name="Kubicek C.P."/>
            <person name="Liu B."/>
            <person name="Maccabe A."/>
            <person name="Meyer V."/>
            <person name="Mirabito P."/>
            <person name="Miskei M."/>
            <person name="Mos M."/>
            <person name="Mullins J."/>
            <person name="Nelson D.R."/>
            <person name="Nielsen J."/>
            <person name="Oakley B.R."/>
            <person name="Osmani S.A."/>
            <person name="Pakula T."/>
            <person name="Paszewski A."/>
            <person name="Paulsen I."/>
            <person name="Pilsyk S."/>
            <person name="Pocsi I."/>
            <person name="Punt P.J."/>
            <person name="Ram A.F."/>
            <person name="Ren Q."/>
            <person name="Robellet X."/>
            <person name="Robson G."/>
            <person name="Seiboth B."/>
            <person name="van Solingen P."/>
            <person name="Specht T."/>
            <person name="Sun J."/>
            <person name="Taheri-Talesh N."/>
            <person name="Takeshita N."/>
            <person name="Ussery D."/>
            <person name="vanKuyk P.A."/>
            <person name="Visser H."/>
            <person name="van de Vondervoort P.J."/>
            <person name="de Vries R.P."/>
            <person name="Walton J."/>
            <person name="Xiang X."/>
            <person name="Xiong Y."/>
            <person name="Zeng A.P."/>
            <person name="Brandt B.W."/>
            <person name="Cornell M.J."/>
            <person name="van den Hondel C.A."/>
            <person name="Visser J."/>
            <person name="Oliver S.G."/>
            <person name="Turner G."/>
        </authorList>
    </citation>
    <scope>GENOME REANNOTATION</scope>
    <source>
        <strain evidence="3">FGSC A4 / ATCC 38163 / CBS 112.46 / NRRL 194 / M139</strain>
    </source>
</reference>
<gene>
    <name evidence="2" type="ORF">ANIA_11421</name>
</gene>
<name>C8V5Y2_EMENI</name>
<organism evidence="2 3">
    <name type="scientific">Emericella nidulans (strain FGSC A4 / ATCC 38163 / CBS 112.46 / NRRL 194 / M139)</name>
    <name type="common">Aspergillus nidulans</name>
    <dbReference type="NCBI Taxonomy" id="227321"/>
    <lineage>
        <taxon>Eukaryota</taxon>
        <taxon>Fungi</taxon>
        <taxon>Dikarya</taxon>
        <taxon>Ascomycota</taxon>
        <taxon>Pezizomycotina</taxon>
        <taxon>Eurotiomycetes</taxon>
        <taxon>Eurotiomycetidae</taxon>
        <taxon>Eurotiales</taxon>
        <taxon>Aspergillaceae</taxon>
        <taxon>Aspergillus</taxon>
        <taxon>Aspergillus subgen. Nidulantes</taxon>
    </lineage>
</organism>
<proteinExistence type="predicted"/>
<evidence type="ECO:0000313" key="2">
    <source>
        <dbReference type="EMBL" id="CBF74991.1"/>
    </source>
</evidence>
<dbReference type="RefSeq" id="XP_050467393.1">
    <property type="nucleotide sequence ID" value="XM_050611358.1"/>
</dbReference>
<dbReference type="KEGG" id="ani:ANIA_11421"/>
<keyword evidence="3" id="KW-1185">Reference proteome</keyword>
<evidence type="ECO:0000256" key="1">
    <source>
        <dbReference type="SAM" id="MobiDB-lite"/>
    </source>
</evidence>
<feature type="compositionally biased region" description="Basic and acidic residues" evidence="1">
    <location>
        <begin position="23"/>
        <end position="33"/>
    </location>
</feature>
<dbReference type="InParanoid" id="C8V5Y2"/>
<reference evidence="3" key="1">
    <citation type="journal article" date="2005" name="Nature">
        <title>Sequencing of Aspergillus nidulans and comparative analysis with A. fumigatus and A. oryzae.</title>
        <authorList>
            <person name="Galagan J.E."/>
            <person name="Calvo S.E."/>
            <person name="Cuomo C."/>
            <person name="Ma L.J."/>
            <person name="Wortman J.R."/>
            <person name="Batzoglou S."/>
            <person name="Lee S.I."/>
            <person name="Basturkmen M."/>
            <person name="Spevak C.C."/>
            <person name="Clutterbuck J."/>
            <person name="Kapitonov V."/>
            <person name="Jurka J."/>
            <person name="Scazzocchio C."/>
            <person name="Farman M."/>
            <person name="Butler J."/>
            <person name="Purcell S."/>
            <person name="Harris S."/>
            <person name="Braus G.H."/>
            <person name="Draht O."/>
            <person name="Busch S."/>
            <person name="D'Enfert C."/>
            <person name="Bouchier C."/>
            <person name="Goldman G.H."/>
            <person name="Bell-Pedersen D."/>
            <person name="Griffiths-Jones S."/>
            <person name="Doonan J.H."/>
            <person name="Yu J."/>
            <person name="Vienken K."/>
            <person name="Pain A."/>
            <person name="Freitag M."/>
            <person name="Selker E.U."/>
            <person name="Archer D.B."/>
            <person name="Penalva M.A."/>
            <person name="Oakley B.R."/>
            <person name="Momany M."/>
            <person name="Tanaka T."/>
            <person name="Kumagai T."/>
            <person name="Asai K."/>
            <person name="Machida M."/>
            <person name="Nierman W.C."/>
            <person name="Denning D.W."/>
            <person name="Caddick M."/>
            <person name="Hynes M."/>
            <person name="Paoletti M."/>
            <person name="Fischer R."/>
            <person name="Miller B."/>
            <person name="Dyer P."/>
            <person name="Sachs M.S."/>
            <person name="Osmani S.A."/>
            <person name="Birren B.W."/>
        </authorList>
    </citation>
    <scope>NUCLEOTIDE SEQUENCE [LARGE SCALE GENOMIC DNA]</scope>
    <source>
        <strain evidence="3">FGSC A4 / ATCC 38163 / CBS 112.46 / NRRL 194 / M139</strain>
    </source>
</reference>
<accession>C8V5Y2</accession>
<dbReference type="HOGENOM" id="CLU_2904178_0_0_1"/>
<sequence>MPGEGMLVTNPMLKGVNLNTEGDMAREEGKDADMGDARRELIYNWESLHISNKGTHGDLTDS</sequence>